<evidence type="ECO:0000256" key="1">
    <source>
        <dbReference type="SAM" id="MobiDB-lite"/>
    </source>
</evidence>
<feature type="region of interest" description="Disordered" evidence="1">
    <location>
        <begin position="61"/>
        <end position="120"/>
    </location>
</feature>
<feature type="compositionally biased region" description="Polar residues" evidence="1">
    <location>
        <begin position="68"/>
        <end position="77"/>
    </location>
</feature>
<evidence type="ECO:0000313" key="3">
    <source>
        <dbReference type="Proteomes" id="UP000296049"/>
    </source>
</evidence>
<protein>
    <submittedName>
        <fullName evidence="2">Uncharacterized protein</fullName>
    </submittedName>
</protein>
<dbReference type="Proteomes" id="UP000296049">
    <property type="component" value="Unassembled WGS sequence"/>
</dbReference>
<keyword evidence="3" id="KW-1185">Reference proteome</keyword>
<reference evidence="3" key="1">
    <citation type="journal article" date="2013" name="Nat. Genet.">
        <title>The duck genome and transcriptome provide insight into an avian influenza virus reservoir species.</title>
        <authorList>
            <person name="Huang Y."/>
            <person name="Li Y."/>
            <person name="Burt D.W."/>
            <person name="Chen H."/>
            <person name="Zhang Y."/>
            <person name="Qian W."/>
            <person name="Kim H."/>
            <person name="Gan S."/>
            <person name="Zhao Y."/>
            <person name="Li J."/>
            <person name="Yi K."/>
            <person name="Feng H."/>
            <person name="Zhu P."/>
            <person name="Li B."/>
            <person name="Liu Q."/>
            <person name="Fairley S."/>
            <person name="Magor K.E."/>
            <person name="Du Z."/>
            <person name="Hu X."/>
            <person name="Goodman L."/>
            <person name="Tafer H."/>
            <person name="Vignal A."/>
            <person name="Lee T."/>
            <person name="Kim K.W."/>
            <person name="Sheng Z."/>
            <person name="An Y."/>
            <person name="Searle S."/>
            <person name="Herrero J."/>
            <person name="Groenen M.A."/>
            <person name="Crooijmans R.P."/>
            <person name="Faraut T."/>
            <person name="Cai Q."/>
            <person name="Webster R.G."/>
            <person name="Aldridge J.R."/>
            <person name="Warren W.C."/>
            <person name="Bartschat S."/>
            <person name="Kehr S."/>
            <person name="Marz M."/>
            <person name="Stadler P.F."/>
            <person name="Smith J."/>
            <person name="Kraus R.H."/>
            <person name="Zhao Y."/>
            <person name="Ren L."/>
            <person name="Fei J."/>
            <person name="Morisson M."/>
            <person name="Kaiser P."/>
            <person name="Griffin D.K."/>
            <person name="Rao M."/>
            <person name="Pitel F."/>
            <person name="Wang J."/>
            <person name="Li N."/>
        </authorList>
    </citation>
    <scope>NUCLEOTIDE SEQUENCE [LARGE SCALE GENOMIC DNA]</scope>
</reference>
<name>R0M6Q3_ANAPL</name>
<organism evidence="2 3">
    <name type="scientific">Anas platyrhynchos</name>
    <name type="common">Mallard</name>
    <name type="synonym">Anas boschas</name>
    <dbReference type="NCBI Taxonomy" id="8839"/>
    <lineage>
        <taxon>Eukaryota</taxon>
        <taxon>Metazoa</taxon>
        <taxon>Chordata</taxon>
        <taxon>Craniata</taxon>
        <taxon>Vertebrata</taxon>
        <taxon>Euteleostomi</taxon>
        <taxon>Archelosauria</taxon>
        <taxon>Archosauria</taxon>
        <taxon>Dinosauria</taxon>
        <taxon>Saurischia</taxon>
        <taxon>Theropoda</taxon>
        <taxon>Coelurosauria</taxon>
        <taxon>Aves</taxon>
        <taxon>Neognathae</taxon>
        <taxon>Galloanserae</taxon>
        <taxon>Anseriformes</taxon>
        <taxon>Anatidae</taxon>
        <taxon>Anatinae</taxon>
        <taxon>Anas</taxon>
    </lineage>
</organism>
<evidence type="ECO:0000313" key="2">
    <source>
        <dbReference type="EMBL" id="EOB08308.1"/>
    </source>
</evidence>
<sequence>MVKRTPNVIILDVQIRKAAGQVTNPHIFPLLAWLALILELGSPLTLLKKLPTVTVQSTALTLRKKPTPTKQSSNSNVNEKKANHLHIFSAYECSSETNHNNNKEKPKPGRSTLLEYLREN</sequence>
<dbReference type="AlphaFoldDB" id="R0M6Q3"/>
<proteinExistence type="predicted"/>
<dbReference type="EMBL" id="KB742459">
    <property type="protein sequence ID" value="EOB08308.1"/>
    <property type="molecule type" value="Genomic_DNA"/>
</dbReference>
<gene>
    <name evidence="2" type="ORF">Anapl_01475</name>
</gene>
<accession>R0M6Q3</accession>